<evidence type="ECO:0000256" key="1">
    <source>
        <dbReference type="ARBA" id="ARBA00004613"/>
    </source>
</evidence>
<dbReference type="PROSITE" id="PS00330">
    <property type="entry name" value="HEMOLYSIN_CALCIUM"/>
    <property type="match status" value="4"/>
</dbReference>
<dbReference type="InterPro" id="IPR011049">
    <property type="entry name" value="Serralysin-like_metalloprot_C"/>
</dbReference>
<dbReference type="PRINTS" id="PR00313">
    <property type="entry name" value="CABNDNGRPT"/>
</dbReference>
<organism evidence="3 4">
    <name type="scientific">Ponticoccus alexandrii</name>
    <dbReference type="NCBI Taxonomy" id="1943633"/>
    <lineage>
        <taxon>Bacteria</taxon>
        <taxon>Pseudomonadati</taxon>
        <taxon>Pseudomonadota</taxon>
        <taxon>Alphaproteobacteria</taxon>
        <taxon>Rhodobacterales</taxon>
        <taxon>Roseobacteraceae</taxon>
        <taxon>Ponticoccus</taxon>
    </lineage>
</organism>
<protein>
    <recommendedName>
        <fullName evidence="5">Calcium-binding protein</fullName>
    </recommendedName>
</protein>
<proteinExistence type="predicted"/>
<dbReference type="InterPro" id="IPR001343">
    <property type="entry name" value="Hemolysn_Ca-bd"/>
</dbReference>
<dbReference type="InterPro" id="IPR050557">
    <property type="entry name" value="RTX_toxin/Mannuronan_C5-epim"/>
</dbReference>
<dbReference type="Proteomes" id="UP000596387">
    <property type="component" value="Chromosome"/>
</dbReference>
<dbReference type="EMBL" id="CP047166">
    <property type="protein sequence ID" value="QRF66394.1"/>
    <property type="molecule type" value="Genomic_DNA"/>
</dbReference>
<evidence type="ECO:0000313" key="4">
    <source>
        <dbReference type="Proteomes" id="UP000596387"/>
    </source>
</evidence>
<dbReference type="Pfam" id="PF00353">
    <property type="entry name" value="HemolysinCabind"/>
    <property type="match status" value="7"/>
</dbReference>
<keyword evidence="2" id="KW-0964">Secreted</keyword>
<dbReference type="SUPFAM" id="SSF51120">
    <property type="entry name" value="beta-Roll"/>
    <property type="match status" value="4"/>
</dbReference>
<evidence type="ECO:0000256" key="2">
    <source>
        <dbReference type="ARBA" id="ARBA00022525"/>
    </source>
</evidence>
<keyword evidence="4" id="KW-1185">Reference proteome</keyword>
<evidence type="ECO:0008006" key="5">
    <source>
        <dbReference type="Google" id="ProtNLM"/>
    </source>
</evidence>
<sequence>MHFRQGDSTMATYVYDGTSLNNLILDPASGFDVYDDSFYSSTLGDRFDNLFDLTGITAYVDGSIFEMLAGNDQFLGSELGENVFGGEGNDSLTGNGGNDSLWGGLGADTLRGGSGNDQLVGDQGVDLLDGGEGNDLFLFGSGGDVDILRGGSGTDIGYYSGDYLQGLIVDAASSIEVLHQNSYNGYYGDNAANLFDVSGVQSYVGAADFYLGGGNDTFVGSDVAEWAMGQFGNDTLLGNGGDDRLQGWEDDDLLRGGAGADTLEGGSGTDTADYTGSSSWVNVSLLTGYTSGGHAQGDVLSGIENLTGSAHGDRLSGDHGANVLRGQAGDDILRGRGGADTLEGGAGSDIADYSESAGWVNVSLISGYAGGGAGSHAIGDVWIGIENLIGSDFADRLNGDNGENVLEGRAGGDIFNGYGGSDTLSYASSVAWVNVSLLTGYTGGGAGNHAAGDSWTSIENLRGSAHADRLNGDHGANVLEGGAGGDIVNGNGGSDTLSYASSEAWVNVSLLTGYTGGGAGNHAAGDSWTSIENLRGSAHADRLNGDHGANVLEGGAGGDIVNGNGGSDTLSYASSVAWVNVSLLTGYTGGGAGNHAAGDSWTSIENLRGSAHADRLNGDHGANVLEGGAGNDILRGNGGIDTFVFADGFGSDSVLDYQNGSEKFDFTDHAGVSGFGDLTVSASGADALIADGFGNQITVTGAAGLIDATDFIF</sequence>
<comment type="subcellular location">
    <subcellularLocation>
        <location evidence="1">Secreted</location>
    </subcellularLocation>
</comment>
<dbReference type="PANTHER" id="PTHR38340:SF1">
    <property type="entry name" value="S-LAYER PROTEIN"/>
    <property type="match status" value="1"/>
</dbReference>
<reference evidence="3 4" key="1">
    <citation type="submission" date="2019-12" db="EMBL/GenBank/DDBJ databases">
        <title>Complete Genome Sequence of a Quorum-Sensing Bacterium,Rhodobacteraceae bacterium C31, Isolated from a marine microalgae symbiotic bacteria.</title>
        <authorList>
            <person name="Zhang Y."/>
        </authorList>
    </citation>
    <scope>NUCLEOTIDE SEQUENCE [LARGE SCALE GENOMIC DNA]</scope>
    <source>
        <strain evidence="3 4">C31</strain>
    </source>
</reference>
<gene>
    <name evidence="3" type="ORF">GQA70_08770</name>
</gene>
<accession>A0ABX7F7E7</accession>
<dbReference type="InterPro" id="IPR018511">
    <property type="entry name" value="Hemolysin-typ_Ca-bd_CS"/>
</dbReference>
<evidence type="ECO:0000313" key="3">
    <source>
        <dbReference type="EMBL" id="QRF66394.1"/>
    </source>
</evidence>
<dbReference type="PANTHER" id="PTHR38340">
    <property type="entry name" value="S-LAYER PROTEIN"/>
    <property type="match status" value="1"/>
</dbReference>
<name>A0ABX7F7E7_9RHOB</name>
<dbReference type="Gene3D" id="2.150.10.10">
    <property type="entry name" value="Serralysin-like metalloprotease, C-terminal"/>
    <property type="match status" value="5"/>
</dbReference>